<organism evidence="2 3">
    <name type="scientific">Myriangium duriaei CBS 260.36</name>
    <dbReference type="NCBI Taxonomy" id="1168546"/>
    <lineage>
        <taxon>Eukaryota</taxon>
        <taxon>Fungi</taxon>
        <taxon>Dikarya</taxon>
        <taxon>Ascomycota</taxon>
        <taxon>Pezizomycotina</taxon>
        <taxon>Dothideomycetes</taxon>
        <taxon>Dothideomycetidae</taxon>
        <taxon>Myriangiales</taxon>
        <taxon>Myriangiaceae</taxon>
        <taxon>Myriangium</taxon>
    </lineage>
</organism>
<sequence>MAGCPGSDNTKAWSKMALIFDNNGFWQLHSESRGHDLFCLHTCAQMVDQIFRENGLLYAFIGGYSTVLYGSPRSVQDIDVVVEADIPEVMAALVKQKPLCLPEQYEYGFASIFVKTGLKLTKPDMNMSRTEPVQVNIVMSGYTGSPSNLDSCTQKISLPRTGVSVSILDLKTQMAQTLSAYRSRGDHKDYEDLSFMIRRYHVEITQVARHLRIQDREYLLERMTRRQEFQLANIAAQAFGFPTDDGGGSTSDNDAGEMGRGKRARLGSSSSAGAAS</sequence>
<feature type="compositionally biased region" description="Low complexity" evidence="1">
    <location>
        <begin position="266"/>
        <end position="276"/>
    </location>
</feature>
<comment type="caution">
    <text evidence="2">The sequence shown here is derived from an EMBL/GenBank/DDBJ whole genome shotgun (WGS) entry which is preliminary data.</text>
</comment>
<proteinExistence type="predicted"/>
<evidence type="ECO:0000313" key="3">
    <source>
        <dbReference type="Proteomes" id="UP000799439"/>
    </source>
</evidence>
<dbReference type="OrthoDB" id="10066232at2759"/>
<accession>A0A9P4IXY7</accession>
<dbReference type="EMBL" id="ML996087">
    <property type="protein sequence ID" value="KAF2151681.1"/>
    <property type="molecule type" value="Genomic_DNA"/>
</dbReference>
<evidence type="ECO:0000313" key="2">
    <source>
        <dbReference type="EMBL" id="KAF2151681.1"/>
    </source>
</evidence>
<reference evidence="2" key="1">
    <citation type="journal article" date="2020" name="Stud. Mycol.">
        <title>101 Dothideomycetes genomes: a test case for predicting lifestyles and emergence of pathogens.</title>
        <authorList>
            <person name="Haridas S."/>
            <person name="Albert R."/>
            <person name="Binder M."/>
            <person name="Bloem J."/>
            <person name="Labutti K."/>
            <person name="Salamov A."/>
            <person name="Andreopoulos B."/>
            <person name="Baker S."/>
            <person name="Barry K."/>
            <person name="Bills G."/>
            <person name="Bluhm B."/>
            <person name="Cannon C."/>
            <person name="Castanera R."/>
            <person name="Culley D."/>
            <person name="Daum C."/>
            <person name="Ezra D."/>
            <person name="Gonzalez J."/>
            <person name="Henrissat B."/>
            <person name="Kuo A."/>
            <person name="Liang C."/>
            <person name="Lipzen A."/>
            <person name="Lutzoni F."/>
            <person name="Magnuson J."/>
            <person name="Mondo S."/>
            <person name="Nolan M."/>
            <person name="Ohm R."/>
            <person name="Pangilinan J."/>
            <person name="Park H.-J."/>
            <person name="Ramirez L."/>
            <person name="Alfaro M."/>
            <person name="Sun H."/>
            <person name="Tritt A."/>
            <person name="Yoshinaga Y."/>
            <person name="Zwiers L.-H."/>
            <person name="Turgeon B."/>
            <person name="Goodwin S."/>
            <person name="Spatafora J."/>
            <person name="Crous P."/>
            <person name="Grigoriev I."/>
        </authorList>
    </citation>
    <scope>NUCLEOTIDE SEQUENCE</scope>
    <source>
        <strain evidence="2">CBS 260.36</strain>
    </source>
</reference>
<keyword evidence="3" id="KW-1185">Reference proteome</keyword>
<dbReference type="SUPFAM" id="SSF81301">
    <property type="entry name" value="Nucleotidyltransferase"/>
    <property type="match status" value="1"/>
</dbReference>
<gene>
    <name evidence="2" type="ORF">K461DRAFT_294579</name>
</gene>
<name>A0A9P4IXY7_9PEZI</name>
<dbReference type="Proteomes" id="UP000799439">
    <property type="component" value="Unassembled WGS sequence"/>
</dbReference>
<dbReference type="AlphaFoldDB" id="A0A9P4IXY7"/>
<evidence type="ECO:0000256" key="1">
    <source>
        <dbReference type="SAM" id="MobiDB-lite"/>
    </source>
</evidence>
<protein>
    <submittedName>
        <fullName evidence="2">Uncharacterized protein</fullName>
    </submittedName>
</protein>
<dbReference type="InterPro" id="IPR043519">
    <property type="entry name" value="NT_sf"/>
</dbReference>
<dbReference type="Gene3D" id="3.30.460.40">
    <property type="match status" value="1"/>
</dbReference>
<feature type="region of interest" description="Disordered" evidence="1">
    <location>
        <begin position="242"/>
        <end position="276"/>
    </location>
</feature>